<proteinExistence type="predicted"/>
<dbReference type="Proteomes" id="UP000076552">
    <property type="component" value="Unassembled WGS sequence"/>
</dbReference>
<keyword evidence="2" id="KW-1185">Reference proteome</keyword>
<dbReference type="EMBL" id="LFIV01000199">
    <property type="protein sequence ID" value="KZL65861.1"/>
    <property type="molecule type" value="Genomic_DNA"/>
</dbReference>
<feature type="non-terminal residue" evidence="1">
    <location>
        <position position="1"/>
    </location>
</feature>
<gene>
    <name evidence="1" type="ORF">CT0861_09523</name>
</gene>
<evidence type="ECO:0000313" key="2">
    <source>
        <dbReference type="Proteomes" id="UP000076552"/>
    </source>
</evidence>
<evidence type="ECO:0000313" key="1">
    <source>
        <dbReference type="EMBL" id="KZL65861.1"/>
    </source>
</evidence>
<sequence length="69" mass="8237">AYDYSVVDFRKQVDGKHRDRAHFKQGAEFDTLDRMHCYFPLSAREELPIGQLMLKIHLFKDENLKNLLK</sequence>
<comment type="caution">
    <text evidence="1">The sequence shown here is derived from an EMBL/GenBank/DDBJ whole genome shotgun (WGS) entry which is preliminary data.</text>
</comment>
<accession>A0A166NN22</accession>
<name>A0A166NN22_9PEZI</name>
<dbReference type="AlphaFoldDB" id="A0A166NN22"/>
<organism evidence="1 2">
    <name type="scientific">Colletotrichum tofieldiae</name>
    <dbReference type="NCBI Taxonomy" id="708197"/>
    <lineage>
        <taxon>Eukaryota</taxon>
        <taxon>Fungi</taxon>
        <taxon>Dikarya</taxon>
        <taxon>Ascomycota</taxon>
        <taxon>Pezizomycotina</taxon>
        <taxon>Sordariomycetes</taxon>
        <taxon>Hypocreomycetidae</taxon>
        <taxon>Glomerellales</taxon>
        <taxon>Glomerellaceae</taxon>
        <taxon>Colletotrichum</taxon>
        <taxon>Colletotrichum spaethianum species complex</taxon>
    </lineage>
</organism>
<protein>
    <submittedName>
        <fullName evidence="1">Uncharacterized protein</fullName>
    </submittedName>
</protein>
<reference evidence="1 2" key="1">
    <citation type="submission" date="2015-06" db="EMBL/GenBank/DDBJ databases">
        <title>Survival trade-offs in plant roots during colonization by closely related pathogenic and mutualistic fungi.</title>
        <authorList>
            <person name="Hacquard S."/>
            <person name="Kracher B."/>
            <person name="Hiruma K."/>
            <person name="Weinman A."/>
            <person name="Muench P."/>
            <person name="Garrido Oter R."/>
            <person name="Ver Loren van Themaat E."/>
            <person name="Dallerey J.-F."/>
            <person name="Damm U."/>
            <person name="Henrissat B."/>
            <person name="Lespinet O."/>
            <person name="Thon M."/>
            <person name="Kemen E."/>
            <person name="McHardy A.C."/>
            <person name="Schulze-Lefert P."/>
            <person name="O'Connell R.J."/>
        </authorList>
    </citation>
    <scope>NUCLEOTIDE SEQUENCE [LARGE SCALE GENOMIC DNA]</scope>
    <source>
        <strain evidence="1 2">0861</strain>
    </source>
</reference>